<evidence type="ECO:0000256" key="9">
    <source>
        <dbReference type="ARBA" id="ARBA00022989"/>
    </source>
</evidence>
<feature type="compositionally biased region" description="Basic and acidic residues" evidence="14">
    <location>
        <begin position="138"/>
        <end position="148"/>
    </location>
</feature>
<proteinExistence type="inferred from homology"/>
<evidence type="ECO:0000256" key="5">
    <source>
        <dbReference type="ARBA" id="ARBA00022692"/>
    </source>
</evidence>
<feature type="region of interest" description="Disordered" evidence="14">
    <location>
        <begin position="106"/>
        <end position="149"/>
    </location>
</feature>
<feature type="compositionally biased region" description="Polar residues" evidence="14">
    <location>
        <begin position="55"/>
        <end position="78"/>
    </location>
</feature>
<evidence type="ECO:0000259" key="15">
    <source>
        <dbReference type="PROSITE" id="PS50969"/>
    </source>
</evidence>
<dbReference type="GO" id="GO:0015031">
    <property type="term" value="P:protein transport"/>
    <property type="evidence" value="ECO:0007669"/>
    <property type="project" value="UniProtKB-KW"/>
</dbReference>
<dbReference type="Gene3D" id="3.40.50.1000">
    <property type="entry name" value="HAD superfamily/HAD-like"/>
    <property type="match status" value="1"/>
</dbReference>
<organism evidence="16 17">
    <name type="scientific">Smittium simulii</name>
    <dbReference type="NCBI Taxonomy" id="133385"/>
    <lineage>
        <taxon>Eukaryota</taxon>
        <taxon>Fungi</taxon>
        <taxon>Fungi incertae sedis</taxon>
        <taxon>Zoopagomycota</taxon>
        <taxon>Kickxellomycotina</taxon>
        <taxon>Harpellomycetes</taxon>
        <taxon>Harpellales</taxon>
        <taxon>Legeriomycetaceae</taxon>
        <taxon>Smittium</taxon>
    </lineage>
</organism>
<keyword evidence="12" id="KW-0472">Membrane</keyword>
<keyword evidence="9" id="KW-1133">Transmembrane helix</keyword>
<evidence type="ECO:0000256" key="4">
    <source>
        <dbReference type="ARBA" id="ARBA00022448"/>
    </source>
</evidence>
<keyword evidence="10 13" id="KW-0811">Translocation</keyword>
<comment type="subcellular location">
    <subcellularLocation>
        <location evidence="1 13">Mitochondrion inner membrane</location>
        <topology evidence="1 13">Single-pass membrane protein</topology>
    </subcellularLocation>
</comment>
<dbReference type="InterPro" id="IPR004274">
    <property type="entry name" value="FCP1_dom"/>
</dbReference>
<dbReference type="Proteomes" id="UP000245383">
    <property type="component" value="Unassembled WGS sequence"/>
</dbReference>
<evidence type="ECO:0000256" key="10">
    <source>
        <dbReference type="ARBA" id="ARBA00023010"/>
    </source>
</evidence>
<gene>
    <name evidence="16" type="ORF">BB561_000874</name>
</gene>
<dbReference type="FunFam" id="3.40.50.1000:FF:000019">
    <property type="entry name" value="Mitochondrial import inner membrane translocase subunit TIM50"/>
    <property type="match status" value="1"/>
</dbReference>
<keyword evidence="4 13" id="KW-0813">Transport</keyword>
<dbReference type="OrthoDB" id="287041at2759"/>
<dbReference type="Pfam" id="PF03031">
    <property type="entry name" value="NIF"/>
    <property type="match status" value="1"/>
</dbReference>
<dbReference type="SUPFAM" id="SSF56784">
    <property type="entry name" value="HAD-like"/>
    <property type="match status" value="1"/>
</dbReference>
<evidence type="ECO:0000256" key="13">
    <source>
        <dbReference type="RuleBase" id="RU365079"/>
    </source>
</evidence>
<dbReference type="GO" id="GO:0005744">
    <property type="term" value="C:TIM23 mitochondrial import inner membrane translocase complex"/>
    <property type="evidence" value="ECO:0007669"/>
    <property type="project" value="UniProtKB-UniRule"/>
</dbReference>
<dbReference type="PROSITE" id="PS50969">
    <property type="entry name" value="FCP1"/>
    <property type="match status" value="1"/>
</dbReference>
<evidence type="ECO:0000256" key="11">
    <source>
        <dbReference type="ARBA" id="ARBA00023128"/>
    </source>
</evidence>
<evidence type="ECO:0000256" key="12">
    <source>
        <dbReference type="ARBA" id="ARBA00023136"/>
    </source>
</evidence>
<dbReference type="PANTHER" id="PTHR12210">
    <property type="entry name" value="DULLARD PROTEIN PHOSPHATASE"/>
    <property type="match status" value="1"/>
</dbReference>
<keyword evidence="11 13" id="KW-0496">Mitochondrion</keyword>
<feature type="domain" description="FCP1 homology" evidence="15">
    <location>
        <begin position="226"/>
        <end position="369"/>
    </location>
</feature>
<protein>
    <recommendedName>
        <fullName evidence="3 13">Mitochondrial import inner membrane translocase subunit TIM50</fullName>
    </recommendedName>
</protein>
<feature type="compositionally biased region" description="Polar residues" evidence="14">
    <location>
        <begin position="117"/>
        <end position="126"/>
    </location>
</feature>
<feature type="region of interest" description="Disordered" evidence="14">
    <location>
        <begin position="55"/>
        <end position="88"/>
    </location>
</feature>
<evidence type="ECO:0000313" key="17">
    <source>
        <dbReference type="Proteomes" id="UP000245383"/>
    </source>
</evidence>
<evidence type="ECO:0000313" key="16">
    <source>
        <dbReference type="EMBL" id="PVU96928.1"/>
    </source>
</evidence>
<keyword evidence="7 13" id="KW-0653">Protein transport</keyword>
<dbReference type="InterPro" id="IPR050365">
    <property type="entry name" value="TIM50"/>
</dbReference>
<keyword evidence="8 13" id="KW-0809">Transit peptide</keyword>
<dbReference type="InterPro" id="IPR036412">
    <property type="entry name" value="HAD-like_sf"/>
</dbReference>
<dbReference type="EMBL" id="MBFR01000021">
    <property type="protein sequence ID" value="PVU96928.1"/>
    <property type="molecule type" value="Genomic_DNA"/>
</dbReference>
<evidence type="ECO:0000256" key="7">
    <source>
        <dbReference type="ARBA" id="ARBA00022927"/>
    </source>
</evidence>
<dbReference type="InterPro" id="IPR023214">
    <property type="entry name" value="HAD_sf"/>
</dbReference>
<evidence type="ECO:0000256" key="14">
    <source>
        <dbReference type="SAM" id="MobiDB-lite"/>
    </source>
</evidence>
<dbReference type="AlphaFoldDB" id="A0A2T9YX82"/>
<keyword evidence="5" id="KW-0812">Transmembrane</keyword>
<evidence type="ECO:0000256" key="8">
    <source>
        <dbReference type="ARBA" id="ARBA00022946"/>
    </source>
</evidence>
<evidence type="ECO:0000256" key="2">
    <source>
        <dbReference type="ARBA" id="ARBA00006344"/>
    </source>
</evidence>
<name>A0A2T9YX82_9FUNG</name>
<accession>A0A2T9YX82</accession>
<evidence type="ECO:0000256" key="6">
    <source>
        <dbReference type="ARBA" id="ARBA00022792"/>
    </source>
</evidence>
<comment type="similarity">
    <text evidence="2 13">Belongs to the TIM50 family.</text>
</comment>
<dbReference type="STRING" id="133385.A0A2T9YX82"/>
<comment type="caution">
    <text evidence="16">The sequence shown here is derived from an EMBL/GenBank/DDBJ whole genome shotgun (WGS) entry which is preliminary data.</text>
</comment>
<sequence>MQALNSVRGRIAPHSAVAMSFRWTALTMISRSTTRLSFLSTKKTIHNFSFLQNKAPQQNTSESADPHDSSTQNQTSTEKTVRKTPKIDSSFSASNLASKILSEQTGIPNEAPEHPGNAQSDASFDNMTAAERRKARRERSTLPREDNKTSTSKKVMFYGLAFGLFVSSLGYFGQPYDSEELEKGMSDDETDGAITQIFKRMYNRSVDSKKFFSEPASTKLLPDLLPNQPAYTLVLSLDDLLVKATWDKQYGWRIAKRPHLDAFLAYMSSLYEIVIFSDQPSYITEPILEKLDPFGYITYKLYKEQTRHVDGKNIKDLSLLNRDLSKVILLDTDPEDYSSHQENSIKVPTFKGDPSDTWLLRAAPLFEYIYMIEAPDVRQVLEKHKDGDVVENYNKWEESVIKQLKDDWENKNKNKPSDNSIQSYLGYALGFHVETQKEVPLPQFVQLRNTMRKSFEAQNAQMIKYILAEKREFEENNKKLMSESTVWDLAQQSMVDPNQSGLAAK</sequence>
<dbReference type="CDD" id="cd07521">
    <property type="entry name" value="HAD_FCP1-like"/>
    <property type="match status" value="1"/>
</dbReference>
<dbReference type="SMART" id="SM00577">
    <property type="entry name" value="CPDc"/>
    <property type="match status" value="1"/>
</dbReference>
<keyword evidence="6" id="KW-0999">Mitochondrion inner membrane</keyword>
<evidence type="ECO:0000256" key="3">
    <source>
        <dbReference type="ARBA" id="ARBA00020799"/>
    </source>
</evidence>
<keyword evidence="17" id="KW-1185">Reference proteome</keyword>
<reference evidence="16 17" key="1">
    <citation type="journal article" date="2018" name="MBio">
        <title>Comparative Genomics Reveals the Core Gene Toolbox for the Fungus-Insect Symbiosis.</title>
        <authorList>
            <person name="Wang Y."/>
            <person name="Stata M."/>
            <person name="Wang W."/>
            <person name="Stajich J.E."/>
            <person name="White M.M."/>
            <person name="Moncalvo J.M."/>
        </authorList>
    </citation>
    <scope>NUCLEOTIDE SEQUENCE [LARGE SCALE GENOMIC DNA]</scope>
    <source>
        <strain evidence="16 17">SWE-8-4</strain>
    </source>
</reference>
<evidence type="ECO:0000256" key="1">
    <source>
        <dbReference type="ARBA" id="ARBA00004434"/>
    </source>
</evidence>
<comment type="function">
    <text evidence="13">Essential component of the TIM23 complex, a complex that mediates the translocation of transit peptide-containing proteins across the mitochondrial inner membrane.</text>
</comment>
<comment type="subunit">
    <text evidence="13">Component of the TIM23 complex.</text>
</comment>